<evidence type="ECO:0000313" key="2">
    <source>
        <dbReference type="Proteomes" id="UP000827872"/>
    </source>
</evidence>
<gene>
    <name evidence="1" type="ORF">K3G42_005462</name>
</gene>
<reference evidence="1" key="1">
    <citation type="submission" date="2021-08" db="EMBL/GenBank/DDBJ databases">
        <title>The first chromosome-level gecko genome reveals the dynamic sex chromosomes of Neotropical dwarf geckos (Sphaerodactylidae: Sphaerodactylus).</title>
        <authorList>
            <person name="Pinto B.J."/>
            <person name="Keating S.E."/>
            <person name="Gamble T."/>
        </authorList>
    </citation>
    <scope>NUCLEOTIDE SEQUENCE</scope>
    <source>
        <strain evidence="1">TG3544</strain>
    </source>
</reference>
<dbReference type="EMBL" id="CM037628">
    <property type="protein sequence ID" value="KAH7996386.1"/>
    <property type="molecule type" value="Genomic_DNA"/>
</dbReference>
<comment type="caution">
    <text evidence="1">The sequence shown here is derived from an EMBL/GenBank/DDBJ whole genome shotgun (WGS) entry which is preliminary data.</text>
</comment>
<sequence>MPNYCHQKSCSCRILELLHGMGNHAAGILTVGKRSDPMPTKAFQDRLYRLLHGSSKQAAGILTMGKRAAELTVEHQGALLAPVSYAAGLDTAKACLAKDLESYQKMSSGETVS</sequence>
<proteinExistence type="predicted"/>
<protein>
    <submittedName>
        <fullName evidence="1">Uncharacterized protein</fullName>
    </submittedName>
</protein>
<evidence type="ECO:0000313" key="1">
    <source>
        <dbReference type="EMBL" id="KAH7996386.1"/>
    </source>
</evidence>
<organism evidence="1 2">
    <name type="scientific">Sphaerodactylus townsendi</name>
    <dbReference type="NCBI Taxonomy" id="933632"/>
    <lineage>
        <taxon>Eukaryota</taxon>
        <taxon>Metazoa</taxon>
        <taxon>Chordata</taxon>
        <taxon>Craniata</taxon>
        <taxon>Vertebrata</taxon>
        <taxon>Euteleostomi</taxon>
        <taxon>Lepidosauria</taxon>
        <taxon>Squamata</taxon>
        <taxon>Bifurcata</taxon>
        <taxon>Gekkota</taxon>
        <taxon>Sphaerodactylidae</taxon>
        <taxon>Sphaerodactylus</taxon>
    </lineage>
</organism>
<name>A0ACB8EUB8_9SAUR</name>
<accession>A0ACB8EUB8</accession>
<keyword evidence="2" id="KW-1185">Reference proteome</keyword>
<dbReference type="Proteomes" id="UP000827872">
    <property type="component" value="Linkage Group LG15"/>
</dbReference>